<reference evidence="3" key="1">
    <citation type="submission" date="2018-05" db="EMBL/GenBank/DDBJ databases">
        <authorList>
            <person name="Lanie J.A."/>
            <person name="Ng W.-L."/>
            <person name="Kazmierczak K.M."/>
            <person name="Andrzejewski T.M."/>
            <person name="Davidsen T.M."/>
            <person name="Wayne K.J."/>
            <person name="Tettelin H."/>
            <person name="Glass J.I."/>
            <person name="Rusch D."/>
            <person name="Podicherti R."/>
            <person name="Tsui H.-C.T."/>
            <person name="Winkler M.E."/>
        </authorList>
    </citation>
    <scope>NUCLEOTIDE SEQUENCE</scope>
</reference>
<proteinExistence type="predicted"/>
<dbReference type="InterPro" id="IPR013429">
    <property type="entry name" value="Regulatory_FmdB_Zinc_ribbon"/>
</dbReference>
<dbReference type="AlphaFoldDB" id="A0A382BDG3"/>
<dbReference type="PANTHER" id="PTHR34404:SF2">
    <property type="entry name" value="CONSERVED SERINE RICH PROTEIN"/>
    <property type="match status" value="1"/>
</dbReference>
<sequence length="109" mass="12509">MPIYEYECTQCGHQLDALQGINEPRLSECPACNKTSLKRLISAPNFRLKGKGWYETDFKTGNRKNLAENKDDSSVKKDKTKEDKTKEDKTKKTPEKNEKVKDKTPKDSV</sequence>
<feature type="domain" description="Putative regulatory protein FmdB zinc ribbon" evidence="2">
    <location>
        <begin position="1"/>
        <end position="42"/>
    </location>
</feature>
<gene>
    <name evidence="3" type="ORF">METZ01_LOCUS164754</name>
</gene>
<dbReference type="Pfam" id="PF09723">
    <property type="entry name" value="Zn_ribbon_8"/>
    <property type="match status" value="1"/>
</dbReference>
<evidence type="ECO:0000259" key="2">
    <source>
        <dbReference type="SMART" id="SM00834"/>
    </source>
</evidence>
<dbReference type="EMBL" id="UINC01029345">
    <property type="protein sequence ID" value="SVB11900.1"/>
    <property type="molecule type" value="Genomic_DNA"/>
</dbReference>
<evidence type="ECO:0000313" key="3">
    <source>
        <dbReference type="EMBL" id="SVB11900.1"/>
    </source>
</evidence>
<dbReference type="PANTHER" id="PTHR34404">
    <property type="entry name" value="REGULATORY PROTEIN, FMDB FAMILY"/>
    <property type="match status" value="1"/>
</dbReference>
<protein>
    <recommendedName>
        <fullName evidence="2">Putative regulatory protein FmdB zinc ribbon domain-containing protein</fullName>
    </recommendedName>
</protein>
<organism evidence="3">
    <name type="scientific">marine metagenome</name>
    <dbReference type="NCBI Taxonomy" id="408172"/>
    <lineage>
        <taxon>unclassified sequences</taxon>
        <taxon>metagenomes</taxon>
        <taxon>ecological metagenomes</taxon>
    </lineage>
</organism>
<feature type="region of interest" description="Disordered" evidence="1">
    <location>
        <begin position="59"/>
        <end position="109"/>
    </location>
</feature>
<dbReference type="SMART" id="SM00834">
    <property type="entry name" value="CxxC_CXXC_SSSS"/>
    <property type="match status" value="1"/>
</dbReference>
<accession>A0A382BDG3</accession>
<dbReference type="NCBIfam" id="TIGR02605">
    <property type="entry name" value="CxxC_CxxC_SSSS"/>
    <property type="match status" value="1"/>
</dbReference>
<evidence type="ECO:0000256" key="1">
    <source>
        <dbReference type="SAM" id="MobiDB-lite"/>
    </source>
</evidence>
<name>A0A382BDG3_9ZZZZ</name>